<dbReference type="AlphaFoldDB" id="Q822Y8"/>
<keyword evidence="2" id="KW-1133">Transmembrane helix</keyword>
<sequence length="373" mass="39128">MASTSLNNKLLASNESARSTILDLTDHGPHSFTELPMSSPAHTFLIYRSSATSAAINNLATTCPALHPTGTSSEMETAFAMMSASSAVCHCVEHILCAHALCHILNGAGSGNSGDSVIVAVIFGIFATLILAIFGSSLGSAILSAVKIHSVSKTISKLQESNNEIIQDLADSRVNDQAGARSKAAALLTVEGNKELVSAYKHYRASKIAFLVCAIICTLAIAALAAAAVLGVFFSGPLAAAAISAAILGCCAAGGSLIVVAFIGFMIASVYMAKRQQTAVAHLNTATLYAMVADQILNNPEDYDGNAMSRRVTRQVLAKSPQRLFNQMERAYLDIENLLHYSRQTSPTPSAPPPSYADLYGSGLPPSYEEATR</sequence>
<feature type="transmembrane region" description="Helical" evidence="2">
    <location>
        <begin position="117"/>
        <end position="143"/>
    </location>
</feature>
<protein>
    <submittedName>
        <fullName evidence="3">Uncharacterized protein</fullName>
    </submittedName>
</protein>
<dbReference type="NCBIfam" id="NF047332">
    <property type="entry name" value="Chlamy_GarD"/>
    <property type="match status" value="1"/>
</dbReference>
<organism evidence="3 4">
    <name type="scientific">Chlamydia caviae (strain ATCC VR-813 / DSM 19441 / 03DC25 / GPIC)</name>
    <name type="common">Chlamydophila caviae</name>
    <dbReference type="NCBI Taxonomy" id="227941"/>
    <lineage>
        <taxon>Bacteria</taxon>
        <taxon>Pseudomonadati</taxon>
        <taxon>Chlamydiota</taxon>
        <taxon>Chlamydiia</taxon>
        <taxon>Chlamydiales</taxon>
        <taxon>Chlamydiaceae</taxon>
        <taxon>Chlamydia/Chlamydophila group</taxon>
        <taxon>Chlamydia</taxon>
    </lineage>
</organism>
<gene>
    <name evidence="3" type="ordered locus">CCA_00538</name>
</gene>
<keyword evidence="2" id="KW-0472">Membrane</keyword>
<reference evidence="3 4" key="1">
    <citation type="journal article" date="2003" name="Nucleic Acids Res.">
        <title>Genome sequence of Chlamydophila caviae (Chlamydia psittaci GPIC): examining the role of niche-specific genes in the evolution of the Chlamydiaceae.</title>
        <authorList>
            <person name="Read T.D."/>
            <person name="Myers G.S.A."/>
            <person name="Brunham R.C."/>
            <person name="Nelson W.C."/>
            <person name="Paulsen I.T."/>
            <person name="Heidelberg J.F."/>
            <person name="Holtzapple E.K."/>
            <person name="Khouri H.M."/>
            <person name="Federova N.B."/>
            <person name="Carty H.A."/>
            <person name="Umayam L.A."/>
            <person name="Haft D.H."/>
            <person name="Peterson J.D."/>
            <person name="Beanan M.J."/>
            <person name="White O."/>
            <person name="Salzberg S.L."/>
            <person name="Hsia R.-C."/>
            <person name="McClarty G."/>
            <person name="Rank R.G."/>
            <person name="Bavoil P.M."/>
            <person name="Fraser C.M."/>
        </authorList>
    </citation>
    <scope>NUCLEOTIDE SEQUENCE [LARGE SCALE GENOMIC DNA]</scope>
    <source>
        <strain evidence="4">ATCC VR-813 / DSM 19441 / 03DC25 / GPIC</strain>
    </source>
</reference>
<feature type="transmembrane region" description="Helical" evidence="2">
    <location>
        <begin position="208"/>
        <end position="234"/>
    </location>
</feature>
<evidence type="ECO:0000313" key="4">
    <source>
        <dbReference type="Proteomes" id="UP000002193"/>
    </source>
</evidence>
<dbReference type="HOGENOM" id="CLU_073003_0_0_0"/>
<dbReference type="KEGG" id="cca:CCA_00538"/>
<evidence type="ECO:0000313" key="3">
    <source>
        <dbReference type="EMBL" id="AAP05281.1"/>
    </source>
</evidence>
<dbReference type="STRING" id="227941.CCA_00538"/>
<keyword evidence="2" id="KW-0812">Transmembrane</keyword>
<feature type="region of interest" description="Disordered" evidence="1">
    <location>
        <begin position="343"/>
        <end position="373"/>
    </location>
</feature>
<dbReference type="RefSeq" id="WP_011006496.1">
    <property type="nucleotide sequence ID" value="NC_003361.3"/>
</dbReference>
<name>Q822Y8_CHLCV</name>
<dbReference type="OrthoDB" id="17774at2"/>
<evidence type="ECO:0000256" key="2">
    <source>
        <dbReference type="SAM" id="Phobius"/>
    </source>
</evidence>
<dbReference type="EMBL" id="AE015925">
    <property type="protein sequence ID" value="AAP05281.1"/>
    <property type="molecule type" value="Genomic_DNA"/>
</dbReference>
<evidence type="ECO:0000256" key="1">
    <source>
        <dbReference type="SAM" id="MobiDB-lite"/>
    </source>
</evidence>
<keyword evidence="4" id="KW-1185">Reference proteome</keyword>
<feature type="transmembrane region" description="Helical" evidence="2">
    <location>
        <begin position="240"/>
        <end position="268"/>
    </location>
</feature>
<accession>Q822Y8</accession>
<proteinExistence type="predicted"/>
<dbReference type="Proteomes" id="UP000002193">
    <property type="component" value="Chromosome"/>
</dbReference>